<dbReference type="SUPFAM" id="SSF52499">
    <property type="entry name" value="Isochorismatase-like hydrolases"/>
    <property type="match status" value="1"/>
</dbReference>
<evidence type="ECO:0000259" key="2">
    <source>
        <dbReference type="Pfam" id="PF00857"/>
    </source>
</evidence>
<keyword evidence="3" id="KW-0378">Hydrolase</keyword>
<dbReference type="STRING" id="105231.A0A1Y1I2M6"/>
<dbReference type="Pfam" id="PF00857">
    <property type="entry name" value="Isochorismatase"/>
    <property type="match status" value="1"/>
</dbReference>
<comment type="similarity">
    <text evidence="1">Belongs to the isochorismatase family.</text>
</comment>
<evidence type="ECO:0000313" key="4">
    <source>
        <dbReference type="Proteomes" id="UP000054558"/>
    </source>
</evidence>
<gene>
    <name evidence="3" type="ORF">KFL_002230010</name>
</gene>
<dbReference type="InterPro" id="IPR053152">
    <property type="entry name" value="Hydrolase_YcaC-like"/>
</dbReference>
<evidence type="ECO:0000313" key="3">
    <source>
        <dbReference type="EMBL" id="GAQ85180.1"/>
    </source>
</evidence>
<dbReference type="PANTHER" id="PTHR43559">
    <property type="entry name" value="HYDROLASE YCAC-RELATED"/>
    <property type="match status" value="1"/>
</dbReference>
<dbReference type="OMA" id="LTRQSAW"/>
<dbReference type="Gene3D" id="3.40.50.850">
    <property type="entry name" value="Isochorismatase-like"/>
    <property type="match status" value="1"/>
</dbReference>
<feature type="non-terminal residue" evidence="3">
    <location>
        <position position="1"/>
    </location>
</feature>
<dbReference type="InterPro" id="IPR000868">
    <property type="entry name" value="Isochorismatase-like_dom"/>
</dbReference>
<protein>
    <submittedName>
        <fullName evidence="3">Isochorismatase-like hydrolases</fullName>
    </submittedName>
</protein>
<dbReference type="PANTHER" id="PTHR43559:SF3">
    <property type="entry name" value="HYDROLASE YCAC-RELATED"/>
    <property type="match status" value="1"/>
</dbReference>
<dbReference type="GO" id="GO:0016787">
    <property type="term" value="F:hydrolase activity"/>
    <property type="evidence" value="ECO:0007669"/>
    <property type="project" value="UniProtKB-KW"/>
</dbReference>
<dbReference type="OrthoDB" id="167809at2759"/>
<dbReference type="Proteomes" id="UP000054558">
    <property type="component" value="Unassembled WGS sequence"/>
</dbReference>
<sequence>LFAAIAARFKLEDTAMVLIDHQVGTCSWINSIDQKTLLKNTVILAKFAAATGMPTVLTSSMETNVQGLLLPEIQEALSDAYEKRVKRVGVVNAWDDEAFTAAVRATGKRNLVMAGATTDVCLVPPATSAVLEGFNAVLDASGSQTVMEDQTAWKRMEKANVRLTTTNAIVSELVYNWATPAGQAGFGLLAPGS</sequence>
<dbReference type="InterPro" id="IPR036380">
    <property type="entry name" value="Isochorismatase-like_sf"/>
</dbReference>
<reference evidence="3 4" key="1">
    <citation type="journal article" date="2014" name="Nat. Commun.">
        <title>Klebsormidium flaccidum genome reveals primary factors for plant terrestrial adaptation.</title>
        <authorList>
            <person name="Hori K."/>
            <person name="Maruyama F."/>
            <person name="Fujisawa T."/>
            <person name="Togashi T."/>
            <person name="Yamamoto N."/>
            <person name="Seo M."/>
            <person name="Sato S."/>
            <person name="Yamada T."/>
            <person name="Mori H."/>
            <person name="Tajima N."/>
            <person name="Moriyama T."/>
            <person name="Ikeuchi M."/>
            <person name="Watanabe M."/>
            <person name="Wada H."/>
            <person name="Kobayashi K."/>
            <person name="Saito M."/>
            <person name="Masuda T."/>
            <person name="Sasaki-Sekimoto Y."/>
            <person name="Mashiguchi K."/>
            <person name="Awai K."/>
            <person name="Shimojima M."/>
            <person name="Masuda S."/>
            <person name="Iwai M."/>
            <person name="Nobusawa T."/>
            <person name="Narise T."/>
            <person name="Kondo S."/>
            <person name="Saito H."/>
            <person name="Sato R."/>
            <person name="Murakawa M."/>
            <person name="Ihara Y."/>
            <person name="Oshima-Yamada Y."/>
            <person name="Ohtaka K."/>
            <person name="Satoh M."/>
            <person name="Sonobe K."/>
            <person name="Ishii M."/>
            <person name="Ohtani R."/>
            <person name="Kanamori-Sato M."/>
            <person name="Honoki R."/>
            <person name="Miyazaki D."/>
            <person name="Mochizuki H."/>
            <person name="Umetsu J."/>
            <person name="Higashi K."/>
            <person name="Shibata D."/>
            <person name="Kamiya Y."/>
            <person name="Sato N."/>
            <person name="Nakamura Y."/>
            <person name="Tabata S."/>
            <person name="Ida S."/>
            <person name="Kurokawa K."/>
            <person name="Ohta H."/>
        </authorList>
    </citation>
    <scope>NUCLEOTIDE SEQUENCE [LARGE SCALE GENOMIC DNA]</scope>
    <source>
        <strain evidence="3 4">NIES-2285</strain>
    </source>
</reference>
<accession>A0A1Y1I2M6</accession>
<feature type="domain" description="Isochorismatase-like" evidence="2">
    <location>
        <begin position="14"/>
        <end position="167"/>
    </location>
</feature>
<name>A0A1Y1I2M6_KLENI</name>
<organism evidence="3 4">
    <name type="scientific">Klebsormidium nitens</name>
    <name type="common">Green alga</name>
    <name type="synonym">Ulothrix nitens</name>
    <dbReference type="NCBI Taxonomy" id="105231"/>
    <lineage>
        <taxon>Eukaryota</taxon>
        <taxon>Viridiplantae</taxon>
        <taxon>Streptophyta</taxon>
        <taxon>Klebsormidiophyceae</taxon>
        <taxon>Klebsormidiales</taxon>
        <taxon>Klebsormidiaceae</taxon>
        <taxon>Klebsormidium</taxon>
    </lineage>
</organism>
<evidence type="ECO:0000256" key="1">
    <source>
        <dbReference type="ARBA" id="ARBA00006336"/>
    </source>
</evidence>
<dbReference type="EMBL" id="DF237172">
    <property type="protein sequence ID" value="GAQ85180.1"/>
    <property type="molecule type" value="Genomic_DNA"/>
</dbReference>
<proteinExistence type="inferred from homology"/>
<dbReference type="AlphaFoldDB" id="A0A1Y1I2M6"/>
<keyword evidence="4" id="KW-1185">Reference proteome</keyword>